<keyword evidence="2" id="KW-1185">Reference proteome</keyword>
<accession>A0ABV6JNW5</accession>
<protein>
    <submittedName>
        <fullName evidence="1">Uncharacterized protein</fullName>
    </submittedName>
</protein>
<dbReference type="Proteomes" id="UP001589865">
    <property type="component" value="Unassembled WGS sequence"/>
</dbReference>
<reference evidence="1 2" key="1">
    <citation type="submission" date="2024-09" db="EMBL/GenBank/DDBJ databases">
        <authorList>
            <person name="Sun Q."/>
            <person name="Mori K."/>
        </authorList>
    </citation>
    <scope>NUCLEOTIDE SEQUENCE [LARGE SCALE GENOMIC DNA]</scope>
    <source>
        <strain evidence="1 2">TBRC 5777</strain>
    </source>
</reference>
<gene>
    <name evidence="1" type="ORF">ACFFGY_04090</name>
</gene>
<comment type="caution">
    <text evidence="1">The sequence shown here is derived from an EMBL/GenBank/DDBJ whole genome shotgun (WGS) entry which is preliminary data.</text>
</comment>
<organism evidence="1 2">
    <name type="scientific">Roseomonas elaeocarpi</name>
    <dbReference type="NCBI Taxonomy" id="907779"/>
    <lineage>
        <taxon>Bacteria</taxon>
        <taxon>Pseudomonadati</taxon>
        <taxon>Pseudomonadota</taxon>
        <taxon>Alphaproteobacteria</taxon>
        <taxon>Acetobacterales</taxon>
        <taxon>Roseomonadaceae</taxon>
        <taxon>Roseomonas</taxon>
    </lineage>
</organism>
<name>A0ABV6JNW5_9PROT</name>
<evidence type="ECO:0000313" key="1">
    <source>
        <dbReference type="EMBL" id="MFC0407415.1"/>
    </source>
</evidence>
<evidence type="ECO:0000313" key="2">
    <source>
        <dbReference type="Proteomes" id="UP001589865"/>
    </source>
</evidence>
<dbReference type="EMBL" id="JBHLUN010000002">
    <property type="protein sequence ID" value="MFC0407415.1"/>
    <property type="molecule type" value="Genomic_DNA"/>
</dbReference>
<dbReference type="RefSeq" id="WP_377043114.1">
    <property type="nucleotide sequence ID" value="NZ_JBHLUN010000002.1"/>
</dbReference>
<sequence length="81" mass="8143">MDGWLIGVPTPGDTAGVGEERYFAAWVAEEAAALRAVRDHVAAPGGEAAGTPRAVEPLAETALRTYGAAPGGVVEVLAPTS</sequence>
<proteinExistence type="predicted"/>